<reference evidence="1 2" key="1">
    <citation type="submission" date="2024-02" db="EMBL/GenBank/DDBJ databases">
        <title>A novel Gemmatimonadota bacterium.</title>
        <authorList>
            <person name="Du Z.-J."/>
            <person name="Ye Y.-Q."/>
        </authorList>
    </citation>
    <scope>NUCLEOTIDE SEQUENCE [LARGE SCALE GENOMIC DNA]</scope>
    <source>
        <strain evidence="1 2">DH-20</strain>
    </source>
</reference>
<comment type="caution">
    <text evidence="1">The sequence shown here is derived from an EMBL/GenBank/DDBJ whole genome shotgun (WGS) entry which is preliminary data.</text>
</comment>
<evidence type="ECO:0000313" key="2">
    <source>
        <dbReference type="Proteomes" id="UP001484239"/>
    </source>
</evidence>
<gene>
    <name evidence="1" type="ORF">WI372_10835</name>
</gene>
<proteinExistence type="predicted"/>
<dbReference type="RefSeq" id="WP_405286946.1">
    <property type="nucleotide sequence ID" value="NZ_JBBHLI010000005.1"/>
</dbReference>
<keyword evidence="2" id="KW-1185">Reference proteome</keyword>
<dbReference type="SUPFAM" id="SSF63829">
    <property type="entry name" value="Calcium-dependent phosphotriesterase"/>
    <property type="match status" value="1"/>
</dbReference>
<dbReference type="Gene3D" id="2.120.10.30">
    <property type="entry name" value="TolB, C-terminal domain"/>
    <property type="match status" value="1"/>
</dbReference>
<dbReference type="Proteomes" id="UP001484239">
    <property type="component" value="Unassembled WGS sequence"/>
</dbReference>
<dbReference type="InterPro" id="IPR011042">
    <property type="entry name" value="6-blade_b-propeller_TolB-like"/>
</dbReference>
<evidence type="ECO:0000313" key="1">
    <source>
        <dbReference type="EMBL" id="MEK9501473.1"/>
    </source>
</evidence>
<organism evidence="1 2">
    <name type="scientific">Gaopeijia maritima</name>
    <dbReference type="NCBI Taxonomy" id="3119007"/>
    <lineage>
        <taxon>Bacteria</taxon>
        <taxon>Pseudomonadati</taxon>
        <taxon>Gemmatimonadota</taxon>
        <taxon>Longimicrobiia</taxon>
        <taxon>Gaopeijiales</taxon>
        <taxon>Gaopeijiaceae</taxon>
        <taxon>Gaopeijia</taxon>
    </lineage>
</organism>
<name>A0ABU9EBF1_9BACT</name>
<evidence type="ECO:0008006" key="3">
    <source>
        <dbReference type="Google" id="ProtNLM"/>
    </source>
</evidence>
<protein>
    <recommendedName>
        <fullName evidence="3">6-bladed beta-propeller</fullName>
    </recommendedName>
</protein>
<accession>A0ABU9EBF1</accession>
<sequence length="333" mass="36306">MALDLCDCEISVQPFVTLGEVDGPAGLEAEDHGVKVDSRGRLIVWAPLADHFRVFGPSGALEGVVGRGGQGPGEYVNIMGILVGPADSLYVFDIGQSRLSVIDPGLEFARSASLSQLTVGAGFYADDHFVVNERYLTPESVGMPLHVLDLEGNVLWSFGSTISGAYRPDLREALSNRRISAGNPGRLWAARQNSYTIEHWTHSGELLSILKRDVEWFPEWMKAQSSADAPPVSAVQALQVRGDTAWVLLKRAGPNWRKAVEASGRLYRVTDPEEYRKSVVEVIDLNSRRVIASAELGMNVISFAGPGLVYRTMLGRGGVPYVVLEHLELVVNH</sequence>
<dbReference type="EMBL" id="JBBHLI010000005">
    <property type="protein sequence ID" value="MEK9501473.1"/>
    <property type="molecule type" value="Genomic_DNA"/>
</dbReference>